<evidence type="ECO:0008006" key="3">
    <source>
        <dbReference type="Google" id="ProtNLM"/>
    </source>
</evidence>
<feature type="region of interest" description="Disordered" evidence="1">
    <location>
        <begin position="78"/>
        <end position="98"/>
    </location>
</feature>
<name>J2EPB0_PSEFQ</name>
<feature type="compositionally biased region" description="Low complexity" evidence="1">
    <location>
        <begin position="79"/>
        <end position="90"/>
    </location>
</feature>
<dbReference type="EMBL" id="AGBM01000001">
    <property type="protein sequence ID" value="EJL05500.1"/>
    <property type="molecule type" value="Genomic_DNA"/>
</dbReference>
<feature type="compositionally biased region" description="Polar residues" evidence="1">
    <location>
        <begin position="550"/>
        <end position="560"/>
    </location>
</feature>
<proteinExistence type="predicted"/>
<comment type="caution">
    <text evidence="2">The sequence shown here is derived from an EMBL/GenBank/DDBJ whole genome shotgun (WGS) entry which is preliminary data.</text>
</comment>
<feature type="region of interest" description="Disordered" evidence="1">
    <location>
        <begin position="529"/>
        <end position="573"/>
    </location>
</feature>
<organism evidence="2">
    <name type="scientific">Pseudomonas fluorescens (strain Q2-87)</name>
    <dbReference type="NCBI Taxonomy" id="1038922"/>
    <lineage>
        <taxon>Bacteria</taxon>
        <taxon>Pseudomonadati</taxon>
        <taxon>Pseudomonadota</taxon>
        <taxon>Gammaproteobacteria</taxon>
        <taxon>Pseudomonadales</taxon>
        <taxon>Pseudomonadaceae</taxon>
        <taxon>Pseudomonas</taxon>
    </lineage>
</organism>
<dbReference type="Proteomes" id="UP000007289">
    <property type="component" value="Chromosome"/>
</dbReference>
<dbReference type="HOGENOM" id="CLU_475563_0_0_6"/>
<gene>
    <name evidence="2" type="ORF">PflQ2_3228</name>
</gene>
<dbReference type="AlphaFoldDB" id="J2EPB0"/>
<accession>J2EPB0</accession>
<dbReference type="PATRIC" id="fig|1038922.3.peg.2278"/>
<evidence type="ECO:0000256" key="1">
    <source>
        <dbReference type="SAM" id="MobiDB-lite"/>
    </source>
</evidence>
<sequence length="573" mass="59435">MGGCVGHRDRLHSSICRSPEGNAMDTINVSASREQTRVPDELQHDAVQQAPHSPNLGAIGLAMSMRLEKHFEAHLETDAGSGQPAAPASSVRNTELNAIRDDRAQRLEAGGYNVHDMEKAEKNAARADRLFASIKSGMGGTPFAALTEAGNFKPSILQVAGQHANTVREAAIENAMSCLYAGMADAAGNKMIAGFKPGYYLKPDSDTLHPSLQASVAEKLLALDKGPLRNAFDEANKWLTGFAVRNTAMYASTLAMTAAGKENLDAILQPALRPVTAIIVGMAIEHYNVSRDRTNHLADPAMLYGRRDAVPEGQAHKPVAQETEWLDDFETLKDLDATALVKMVSARLGEGAATALNAVISGDALKEIADPVSVVGNGLLIGGFSAMGAATAATANLAKSKELGKMAATAASEGVKNVLGTLAFGLWAAGASLGGSVPKKATAVVDAHVPKAIEGSADAVGRVAVNGGELALKTSLTGVKFAKETAVSGANHTKHAAQAAKDGVISAASAIGTTSQSTWHKSIGALRQRTVDTSQGQAIPGQDIPMQPLAVTQGQASSSAPMRPPAQDDSDIV</sequence>
<protein>
    <recommendedName>
        <fullName evidence="3">RopAA-2</fullName>
    </recommendedName>
</protein>
<evidence type="ECO:0000313" key="2">
    <source>
        <dbReference type="EMBL" id="EJL05500.1"/>
    </source>
</evidence>
<reference evidence="2" key="1">
    <citation type="journal article" date="2012" name="PLoS Genet.">
        <title>Comparative Genomics of Plant-Associated Pseudomonas spp.: Insights into Diversity and Inheritance of Traits Involved in Multitrophic Interactions.</title>
        <authorList>
            <person name="Loper J.E."/>
            <person name="Hassan K.A."/>
            <person name="Mavrodi D.V."/>
            <person name="Davis E.W.II."/>
            <person name="Lim C.K."/>
            <person name="Shaffer B.T."/>
            <person name="Elbourne L.D."/>
            <person name="Stockwell V.O."/>
            <person name="Hartney S.L."/>
            <person name="Breakwell K."/>
            <person name="Henkels M.D."/>
            <person name="Tetu S.G."/>
            <person name="Rangel L.I."/>
            <person name="Kidarsa T.A."/>
            <person name="Wilson N.L."/>
            <person name="van de Mortel J.E."/>
            <person name="Song C."/>
            <person name="Blumhagen R."/>
            <person name="Radune D."/>
            <person name="Hostetler J.B."/>
            <person name="Brinkac L.M."/>
            <person name="Durkin A.S."/>
            <person name="Kluepfel D.A."/>
            <person name="Wechter W.P."/>
            <person name="Anderson A.J."/>
            <person name="Kim Y.C."/>
            <person name="Pierson L.S.III."/>
            <person name="Pierson E.A."/>
            <person name="Lindow S.E."/>
            <person name="Kobayashi D.Y."/>
            <person name="Raaijmakers J.M."/>
            <person name="Weller D.M."/>
            <person name="Thomashow L.S."/>
            <person name="Allen A.E."/>
            <person name="Paulsen I.T."/>
        </authorList>
    </citation>
    <scope>NUCLEOTIDE SEQUENCE [LARGE SCALE GENOMIC DNA]</scope>
    <source>
        <strain evidence="2">Q2-87</strain>
    </source>
</reference>